<keyword evidence="13" id="KW-1185">Reference proteome</keyword>
<dbReference type="GO" id="GO:0015627">
    <property type="term" value="C:type II protein secretion system complex"/>
    <property type="evidence" value="ECO:0007669"/>
    <property type="project" value="InterPro"/>
</dbReference>
<evidence type="ECO:0000256" key="8">
    <source>
        <dbReference type="ARBA" id="ARBA00023136"/>
    </source>
</evidence>
<dbReference type="EMBL" id="FUXP01000002">
    <property type="protein sequence ID" value="SJZ85364.1"/>
    <property type="molecule type" value="Genomic_DNA"/>
</dbReference>
<evidence type="ECO:0000313" key="13">
    <source>
        <dbReference type="Proteomes" id="UP000190061"/>
    </source>
</evidence>
<dbReference type="Pfam" id="PF07963">
    <property type="entry name" value="N_methyl"/>
    <property type="match status" value="1"/>
</dbReference>
<organism evidence="12 13">
    <name type="scientific">Lysobacter spongiicola DSM 21749</name>
    <dbReference type="NCBI Taxonomy" id="1122188"/>
    <lineage>
        <taxon>Bacteria</taxon>
        <taxon>Pseudomonadati</taxon>
        <taxon>Pseudomonadota</taxon>
        <taxon>Gammaproteobacteria</taxon>
        <taxon>Lysobacterales</taxon>
        <taxon>Lysobacteraceae</taxon>
        <taxon>Novilysobacter</taxon>
    </lineage>
</organism>
<dbReference type="GO" id="GO:0005886">
    <property type="term" value="C:plasma membrane"/>
    <property type="evidence" value="ECO:0007669"/>
    <property type="project" value="UniProtKB-SubCell"/>
</dbReference>
<dbReference type="RefSeq" id="WP_078757746.1">
    <property type="nucleotide sequence ID" value="NZ_FUXP01000002.1"/>
</dbReference>
<evidence type="ECO:0000256" key="1">
    <source>
        <dbReference type="ARBA" id="ARBA00004377"/>
    </source>
</evidence>
<evidence type="ECO:0000256" key="7">
    <source>
        <dbReference type="ARBA" id="ARBA00022989"/>
    </source>
</evidence>
<evidence type="ECO:0000256" key="2">
    <source>
        <dbReference type="ARBA" id="ARBA00021549"/>
    </source>
</evidence>
<evidence type="ECO:0000256" key="9">
    <source>
        <dbReference type="ARBA" id="ARBA00025772"/>
    </source>
</evidence>
<evidence type="ECO:0000256" key="3">
    <source>
        <dbReference type="ARBA" id="ARBA00022475"/>
    </source>
</evidence>
<dbReference type="Proteomes" id="UP000190061">
    <property type="component" value="Unassembled WGS sequence"/>
</dbReference>
<feature type="domain" description="General secretion pathway GspH" evidence="11">
    <location>
        <begin position="48"/>
        <end position="163"/>
    </location>
</feature>
<dbReference type="InterPro" id="IPR045584">
    <property type="entry name" value="Pilin-like"/>
</dbReference>
<dbReference type="NCBIfam" id="TIGR02532">
    <property type="entry name" value="IV_pilin_GFxxxE"/>
    <property type="match status" value="1"/>
</dbReference>
<keyword evidence="3" id="KW-1003">Cell membrane</keyword>
<evidence type="ECO:0000259" key="11">
    <source>
        <dbReference type="Pfam" id="PF12019"/>
    </source>
</evidence>
<keyword evidence="7" id="KW-1133">Transmembrane helix</keyword>
<dbReference type="Gene3D" id="3.55.40.10">
    <property type="entry name" value="minor pseudopilin epsh domain"/>
    <property type="match status" value="1"/>
</dbReference>
<dbReference type="STRING" id="1122188.SAMN02745674_01035"/>
<comment type="subcellular location">
    <subcellularLocation>
        <location evidence="1">Cell inner membrane</location>
        <topology evidence="1">Single-pass membrane protein</topology>
    </subcellularLocation>
</comment>
<dbReference type="Pfam" id="PF12019">
    <property type="entry name" value="GspH"/>
    <property type="match status" value="1"/>
</dbReference>
<evidence type="ECO:0000256" key="4">
    <source>
        <dbReference type="ARBA" id="ARBA00022481"/>
    </source>
</evidence>
<keyword evidence="4" id="KW-0488">Methylation</keyword>
<evidence type="ECO:0000256" key="10">
    <source>
        <dbReference type="ARBA" id="ARBA00030775"/>
    </source>
</evidence>
<gene>
    <name evidence="12" type="ORF">SAMN02745674_01035</name>
</gene>
<accession>A0A1T4P1F0</accession>
<proteinExistence type="inferred from homology"/>
<dbReference type="GO" id="GO:0015628">
    <property type="term" value="P:protein secretion by the type II secretion system"/>
    <property type="evidence" value="ECO:0007669"/>
    <property type="project" value="InterPro"/>
</dbReference>
<dbReference type="OrthoDB" id="2313614at2"/>
<name>A0A1T4P1F0_9GAMM</name>
<comment type="similarity">
    <text evidence="9">Belongs to the GSP H family.</text>
</comment>
<dbReference type="PROSITE" id="PS00409">
    <property type="entry name" value="PROKAR_NTER_METHYL"/>
    <property type="match status" value="1"/>
</dbReference>
<evidence type="ECO:0000256" key="5">
    <source>
        <dbReference type="ARBA" id="ARBA00022519"/>
    </source>
</evidence>
<keyword evidence="5" id="KW-0997">Cell inner membrane</keyword>
<dbReference type="InterPro" id="IPR022346">
    <property type="entry name" value="T2SS_GspH"/>
</dbReference>
<sequence length="177" mass="18962">MPTPRRHGFTLVELMATLAVLVTLLTLGVPAFAGLQQRIRVATTFHLLSASLASARIAAVKHGGAVAVCPSSDGRTCRGNTIWDDGWILFRDPANAGRPLAADDVLQVFDGVGGGLALRSTRGRVRVRFTPDGWAYGSNISIRLCDVRGERRHLGSVVVNNAGRTRSERLEATACPF</sequence>
<dbReference type="AlphaFoldDB" id="A0A1T4P1F0"/>
<evidence type="ECO:0000313" key="12">
    <source>
        <dbReference type="EMBL" id="SJZ85364.1"/>
    </source>
</evidence>
<keyword evidence="8" id="KW-0472">Membrane</keyword>
<keyword evidence="6" id="KW-0812">Transmembrane</keyword>
<dbReference type="SUPFAM" id="SSF54523">
    <property type="entry name" value="Pili subunits"/>
    <property type="match status" value="1"/>
</dbReference>
<protein>
    <recommendedName>
        <fullName evidence="2">Type II secretion system protein H</fullName>
    </recommendedName>
    <alternativeName>
        <fullName evidence="10">General secretion pathway protein H</fullName>
    </alternativeName>
</protein>
<evidence type="ECO:0000256" key="6">
    <source>
        <dbReference type="ARBA" id="ARBA00022692"/>
    </source>
</evidence>
<reference evidence="12 13" key="1">
    <citation type="submission" date="2017-02" db="EMBL/GenBank/DDBJ databases">
        <authorList>
            <person name="Peterson S.W."/>
        </authorList>
    </citation>
    <scope>NUCLEOTIDE SEQUENCE [LARGE SCALE GENOMIC DNA]</scope>
    <source>
        <strain evidence="12 13">DSM 21749</strain>
    </source>
</reference>
<dbReference type="InterPro" id="IPR012902">
    <property type="entry name" value="N_methyl_site"/>
</dbReference>